<comment type="similarity">
    <text evidence="2 10">Belongs to the glycosyltransferase 2 family.</text>
</comment>
<evidence type="ECO:0000256" key="7">
    <source>
        <dbReference type="ARBA" id="ARBA00022989"/>
    </source>
</evidence>
<sequence length="411" mass="47956">MQALSLYVFFYPLFMAFFWMVGALLFFFRHERRLRQPPALAESPFVSILVPCHNEEEYIRATIERLARNRYPHFEIVLIDDGSTDQTARIISELAREHESVRIVTLEKNFGKAMALRAGALACRAEFLMCVDADALLAEDALLWMIPHFVQGARVAAVTGNPRVKNKRGLLARIQIGEFASIIGMVKRSQRDIGRLFTVSGVHVCFRRRALHEVGYWSPETVTEDIDISWRLQMHYWDVRYEPHALSWIVVPETLRGLWRQRLRWAHGGIEAALKHAHLLAHWSERRMWPVFLEYLLGALWCYAWLLTVIFFLLTWLLPEIWPAEYAVPTLLPRWTGVVLAMTSLLQFSVGLYLDGHYEKGIFRNLYWAIWYPMVYWTLASITTVIAIPQVLLRRVHERHARWQSPERGAS</sequence>
<feature type="transmembrane region" description="Helical" evidence="10">
    <location>
        <begin position="366"/>
        <end position="388"/>
    </location>
</feature>
<comment type="subcellular location">
    <subcellularLocation>
        <location evidence="1 10">Cell membrane</location>
        <topology evidence="1 10">Multi-pass membrane protein</topology>
    </subcellularLocation>
</comment>
<dbReference type="NCBIfam" id="TIGR03937">
    <property type="entry name" value="PgaC_IcaA"/>
    <property type="match status" value="1"/>
</dbReference>
<organism evidence="11 12">
    <name type="scientific">Candidatus Muproteobacteria bacterium RBG_19FT_COMBO_61_10</name>
    <dbReference type="NCBI Taxonomy" id="1817761"/>
    <lineage>
        <taxon>Bacteria</taxon>
        <taxon>Pseudomonadati</taxon>
        <taxon>Pseudomonadota</taxon>
        <taxon>Candidatus Muproteobacteria</taxon>
    </lineage>
</organism>
<keyword evidence="4 10" id="KW-0328">Glycosyltransferase</keyword>
<keyword evidence="8 10" id="KW-0472">Membrane</keyword>
<dbReference type="GO" id="GO:0005886">
    <property type="term" value="C:plasma membrane"/>
    <property type="evidence" value="ECO:0007669"/>
    <property type="project" value="UniProtKB-SubCell"/>
</dbReference>
<dbReference type="PANTHER" id="PTHR43630:SF1">
    <property type="entry name" value="POLY-BETA-1,6-N-ACETYL-D-GLUCOSAMINE SYNTHASE"/>
    <property type="match status" value="1"/>
</dbReference>
<evidence type="ECO:0000313" key="12">
    <source>
        <dbReference type="Proteomes" id="UP000177950"/>
    </source>
</evidence>
<dbReference type="PANTHER" id="PTHR43630">
    <property type="entry name" value="POLY-BETA-1,6-N-ACETYL-D-GLUCOSAMINE SYNTHASE"/>
    <property type="match status" value="1"/>
</dbReference>
<evidence type="ECO:0000256" key="3">
    <source>
        <dbReference type="ARBA" id="ARBA00022475"/>
    </source>
</evidence>
<evidence type="ECO:0000256" key="6">
    <source>
        <dbReference type="ARBA" id="ARBA00022692"/>
    </source>
</evidence>
<dbReference type="GO" id="GO:0008375">
    <property type="term" value="F:acetylglucosaminyltransferase activity"/>
    <property type="evidence" value="ECO:0007669"/>
    <property type="project" value="UniProtKB-UniRule"/>
</dbReference>
<keyword evidence="3 10" id="KW-1003">Cell membrane</keyword>
<feature type="transmembrane region" description="Helical" evidence="10">
    <location>
        <begin position="335"/>
        <end position="354"/>
    </location>
</feature>
<keyword evidence="7 10" id="KW-1133">Transmembrane helix</keyword>
<dbReference type="InterPro" id="IPR023853">
    <property type="entry name" value="PGA_PgaC/IcaA"/>
</dbReference>
<reference evidence="11 12" key="1">
    <citation type="journal article" date="2016" name="Nat. Commun.">
        <title>Thousands of microbial genomes shed light on interconnected biogeochemical processes in an aquifer system.</title>
        <authorList>
            <person name="Anantharaman K."/>
            <person name="Brown C.T."/>
            <person name="Hug L.A."/>
            <person name="Sharon I."/>
            <person name="Castelle C.J."/>
            <person name="Probst A.J."/>
            <person name="Thomas B.C."/>
            <person name="Singh A."/>
            <person name="Wilkins M.J."/>
            <person name="Karaoz U."/>
            <person name="Brodie E.L."/>
            <person name="Williams K.H."/>
            <person name="Hubbard S.S."/>
            <person name="Banfield J.F."/>
        </authorList>
    </citation>
    <scope>NUCLEOTIDE SEQUENCE [LARGE SCALE GENOMIC DNA]</scope>
</reference>
<evidence type="ECO:0000256" key="5">
    <source>
        <dbReference type="ARBA" id="ARBA00022679"/>
    </source>
</evidence>
<dbReference type="GO" id="GO:0043708">
    <property type="term" value="P:cell adhesion involved in biofilm formation"/>
    <property type="evidence" value="ECO:0007669"/>
    <property type="project" value="InterPro"/>
</dbReference>
<comment type="caution">
    <text evidence="11">The sequence shown here is derived from an EMBL/GenBank/DDBJ whole genome shotgun (WGS) entry which is preliminary data.</text>
</comment>
<dbReference type="AlphaFoldDB" id="A0A1F6UP22"/>
<dbReference type="Pfam" id="PF13641">
    <property type="entry name" value="Glyco_tranf_2_3"/>
    <property type="match status" value="1"/>
</dbReference>
<evidence type="ECO:0000313" key="11">
    <source>
        <dbReference type="EMBL" id="OGI59124.1"/>
    </source>
</evidence>
<name>A0A1F6UP22_9PROT</name>
<feature type="transmembrane region" description="Helical" evidence="10">
    <location>
        <begin position="292"/>
        <end position="315"/>
    </location>
</feature>
<dbReference type="EC" id="2.4.1.-" evidence="10"/>
<evidence type="ECO:0000256" key="4">
    <source>
        <dbReference type="ARBA" id="ARBA00022676"/>
    </source>
</evidence>
<evidence type="ECO:0000256" key="2">
    <source>
        <dbReference type="ARBA" id="ARBA00006739"/>
    </source>
</evidence>
<dbReference type="SUPFAM" id="SSF53448">
    <property type="entry name" value="Nucleotide-diphospho-sugar transferases"/>
    <property type="match status" value="1"/>
</dbReference>
<evidence type="ECO:0000256" key="1">
    <source>
        <dbReference type="ARBA" id="ARBA00004651"/>
    </source>
</evidence>
<dbReference type="Proteomes" id="UP000177950">
    <property type="component" value="Unassembled WGS sequence"/>
</dbReference>
<feature type="transmembrane region" description="Helical" evidence="10">
    <location>
        <begin position="6"/>
        <end position="28"/>
    </location>
</feature>
<dbReference type="CDD" id="cd06423">
    <property type="entry name" value="CESA_like"/>
    <property type="match status" value="1"/>
</dbReference>
<proteinExistence type="inferred from homology"/>
<keyword evidence="5 10" id="KW-0808">Transferase</keyword>
<dbReference type="InterPro" id="IPR029044">
    <property type="entry name" value="Nucleotide-diphossugar_trans"/>
</dbReference>
<evidence type="ECO:0000256" key="9">
    <source>
        <dbReference type="NCBIfam" id="TIGR03937"/>
    </source>
</evidence>
<dbReference type="EMBL" id="MFSV01000010">
    <property type="protein sequence ID" value="OGI59124.1"/>
    <property type="molecule type" value="Genomic_DNA"/>
</dbReference>
<protein>
    <recommendedName>
        <fullName evidence="9 10">Poly-beta-1,6-N-acetyl-D-glucosamine synthase</fullName>
        <shortName evidence="10">Poly-beta-1,6-GlcNAc synthase</shortName>
        <ecNumber evidence="10">2.4.1.-</ecNumber>
    </recommendedName>
</protein>
<gene>
    <name evidence="11" type="ORF">A2V58_03795</name>
</gene>
<evidence type="ECO:0000256" key="8">
    <source>
        <dbReference type="ARBA" id="ARBA00023136"/>
    </source>
</evidence>
<accession>A0A1F6UP22</accession>
<keyword evidence="6 10" id="KW-0812">Transmembrane</keyword>
<evidence type="ECO:0000256" key="10">
    <source>
        <dbReference type="RuleBase" id="RU364028"/>
    </source>
</evidence>
<dbReference type="Gene3D" id="3.90.550.10">
    <property type="entry name" value="Spore Coat Polysaccharide Biosynthesis Protein SpsA, Chain A"/>
    <property type="match status" value="1"/>
</dbReference>